<reference evidence="3" key="1">
    <citation type="submission" date="2023-01" db="EMBL/GenBank/DDBJ databases">
        <authorList>
            <person name="Van Ghelder C."/>
            <person name="Rancurel C."/>
        </authorList>
    </citation>
    <scope>NUCLEOTIDE SEQUENCE</scope>
    <source>
        <strain evidence="3">CNCM I-4278</strain>
    </source>
</reference>
<dbReference type="AlphaFoldDB" id="A0A9W4UMQ2"/>
<feature type="compositionally biased region" description="Acidic residues" evidence="1">
    <location>
        <begin position="213"/>
        <end position="222"/>
    </location>
</feature>
<feature type="domain" description="SprT-like" evidence="2">
    <location>
        <begin position="468"/>
        <end position="639"/>
    </location>
</feature>
<dbReference type="InterPro" id="IPR035240">
    <property type="entry name" value="SprT_Zn_ribbon"/>
</dbReference>
<evidence type="ECO:0000256" key="1">
    <source>
        <dbReference type="SAM" id="MobiDB-lite"/>
    </source>
</evidence>
<dbReference type="InterPro" id="IPR006640">
    <property type="entry name" value="SprT-like_domain"/>
</dbReference>
<dbReference type="EMBL" id="CAOQHR010000008">
    <property type="protein sequence ID" value="CAI6338514.1"/>
    <property type="molecule type" value="Genomic_DNA"/>
</dbReference>
<dbReference type="Pfam" id="PF10263">
    <property type="entry name" value="SprT-like"/>
    <property type="match status" value="1"/>
</dbReference>
<dbReference type="PANTHER" id="PTHR23099">
    <property type="entry name" value="TRANSCRIPTIONAL REGULATOR"/>
    <property type="match status" value="1"/>
</dbReference>
<feature type="compositionally biased region" description="Low complexity" evidence="1">
    <location>
        <begin position="343"/>
        <end position="358"/>
    </location>
</feature>
<dbReference type="PANTHER" id="PTHR23099:SF0">
    <property type="entry name" value="GERM CELL NUCLEAR ACIDIC PROTEIN"/>
    <property type="match status" value="1"/>
</dbReference>
<accession>A0A9W4UMQ2</accession>
<evidence type="ECO:0000259" key="2">
    <source>
        <dbReference type="SMART" id="SM00731"/>
    </source>
</evidence>
<dbReference type="OrthoDB" id="20772at2759"/>
<evidence type="ECO:0000313" key="4">
    <source>
        <dbReference type="Proteomes" id="UP001152607"/>
    </source>
</evidence>
<feature type="compositionally biased region" description="Polar residues" evidence="1">
    <location>
        <begin position="1"/>
        <end position="12"/>
    </location>
</feature>
<feature type="compositionally biased region" description="Basic residues" evidence="1">
    <location>
        <begin position="423"/>
        <end position="435"/>
    </location>
</feature>
<feature type="compositionally biased region" description="Pro residues" evidence="1">
    <location>
        <begin position="326"/>
        <end position="342"/>
    </location>
</feature>
<keyword evidence="4" id="KW-1185">Reference proteome</keyword>
<dbReference type="Proteomes" id="UP001152607">
    <property type="component" value="Unassembled WGS sequence"/>
</dbReference>
<evidence type="ECO:0000313" key="3">
    <source>
        <dbReference type="EMBL" id="CAI6338514.1"/>
    </source>
</evidence>
<sequence length="731" mass="81426">MARLRNPSTAQAPITFPPPNSATRSSPRKAAASESPSKRELRYTSLDSEESFLVPKNKTDGETSPVRKQRVLRPVASNSRLLRKLSDDSLAATPDRRERRGRESGLGRESGSSLSYSKLLAKSMAKKQQSKKLDMGMSFEASIMGSQIFEQHTIVDEGDLEKSILCDEAEAVGANKENMAIYVDEEEEDDDEPVVDVRRRRQQPPKARRVVCDSDEESDPEEIPSRPIPQNAPSRELSHETENEMPPPLSSMRPPFQKGRNQISNWAQEVIDLTGSPEPSFALPPPVRMRSASMAASSRPATSESGDVGAILHFSPTPTKQRSPRKAPPVSRPSTPPGPPSPSKLVSPSKKAPIPKAPNLRPSLDAFWDPAVVNDWVDKHSPSKPLLSPRKQNLFKELERQMGSIDISETDSDESPASPTISPRKKAPSPVKKVKANHDTSTPDPAVLRAQRKDFAARKHAMAEEFMVELDNTITGGRIASLSQSTGGIKLIWSRTLKTTAGRANWRREQIRCRTGAAPSDFKVEIRHHCSIELAEKVIDEPERLYNVLAHEYCHLTTFMISEVRNNPHGAEFKAWGAKVTSAFGQARNVHVTTKHSYKIEYKYVWECISCGYEFKRHSKSVDPVRHSCGRCKGKLLQTKPTPRTPAANKNTGEGGAKSEYQVFVKTHFARVKKDMAERGEDTQMGKVMEHVAREYREHKAKRDEIKRLESKVEVSVQVDEVEAALDGLKI</sequence>
<dbReference type="SMART" id="SM00731">
    <property type="entry name" value="SprT"/>
    <property type="match status" value="1"/>
</dbReference>
<dbReference type="Pfam" id="PF17283">
    <property type="entry name" value="Zn_ribbon_SprT"/>
    <property type="match status" value="1"/>
</dbReference>
<feature type="compositionally biased region" description="Low complexity" evidence="1">
    <location>
        <begin position="288"/>
        <end position="299"/>
    </location>
</feature>
<gene>
    <name evidence="3" type="ORF">PDIGIT_LOCUS11643</name>
</gene>
<feature type="region of interest" description="Disordered" evidence="1">
    <location>
        <begin position="177"/>
        <end position="261"/>
    </location>
</feature>
<feature type="region of interest" description="Disordered" evidence="1">
    <location>
        <begin position="275"/>
        <end position="364"/>
    </location>
</feature>
<feature type="compositionally biased region" description="Basic and acidic residues" evidence="1">
    <location>
        <begin position="94"/>
        <end position="106"/>
    </location>
</feature>
<dbReference type="GO" id="GO:0006950">
    <property type="term" value="P:response to stress"/>
    <property type="evidence" value="ECO:0007669"/>
    <property type="project" value="UniProtKB-ARBA"/>
</dbReference>
<dbReference type="GO" id="GO:0005634">
    <property type="term" value="C:nucleus"/>
    <property type="evidence" value="ECO:0007669"/>
    <property type="project" value="TreeGrafter"/>
</dbReference>
<feature type="compositionally biased region" description="Basic residues" evidence="1">
    <location>
        <begin position="198"/>
        <end position="209"/>
    </location>
</feature>
<protein>
    <recommendedName>
        <fullName evidence="2">SprT-like domain-containing protein</fullName>
    </recommendedName>
</protein>
<feature type="compositionally biased region" description="Acidic residues" evidence="1">
    <location>
        <begin position="183"/>
        <end position="194"/>
    </location>
</feature>
<feature type="region of interest" description="Disordered" evidence="1">
    <location>
        <begin position="1"/>
        <end position="114"/>
    </location>
</feature>
<proteinExistence type="predicted"/>
<feature type="region of interest" description="Disordered" evidence="1">
    <location>
        <begin position="404"/>
        <end position="447"/>
    </location>
</feature>
<comment type="caution">
    <text evidence="3">The sequence shown here is derived from an EMBL/GenBank/DDBJ whole genome shotgun (WGS) entry which is preliminary data.</text>
</comment>
<name>A0A9W4UMQ2_9PLEO</name>
<organism evidence="3 4">
    <name type="scientific">Periconia digitata</name>
    <dbReference type="NCBI Taxonomy" id="1303443"/>
    <lineage>
        <taxon>Eukaryota</taxon>
        <taxon>Fungi</taxon>
        <taxon>Dikarya</taxon>
        <taxon>Ascomycota</taxon>
        <taxon>Pezizomycotina</taxon>
        <taxon>Dothideomycetes</taxon>
        <taxon>Pleosporomycetidae</taxon>
        <taxon>Pleosporales</taxon>
        <taxon>Massarineae</taxon>
        <taxon>Periconiaceae</taxon>
        <taxon>Periconia</taxon>
    </lineage>
</organism>